<accession>A0A4Y7LAK1</accession>
<name>A0A4Y7LAK1_PAPSO</name>
<evidence type="ECO:0000313" key="2">
    <source>
        <dbReference type="Proteomes" id="UP000316621"/>
    </source>
</evidence>
<sequence length="118" mass="13484">MTISNRFHDKVTTELEWMRNQELSHDLVAEVAAELKDFDCIVAGPDLGRDPHSSGYFLAVLYSKCRQIYTSCSERVLNAEVNSQDTSEEYRLFIKLRGCHVYASLTCHLSGMKWGFTT</sequence>
<evidence type="ECO:0000313" key="1">
    <source>
        <dbReference type="EMBL" id="RZC81311.1"/>
    </source>
</evidence>
<organism evidence="1 2">
    <name type="scientific">Papaver somniferum</name>
    <name type="common">Opium poppy</name>
    <dbReference type="NCBI Taxonomy" id="3469"/>
    <lineage>
        <taxon>Eukaryota</taxon>
        <taxon>Viridiplantae</taxon>
        <taxon>Streptophyta</taxon>
        <taxon>Embryophyta</taxon>
        <taxon>Tracheophyta</taxon>
        <taxon>Spermatophyta</taxon>
        <taxon>Magnoliopsida</taxon>
        <taxon>Ranunculales</taxon>
        <taxon>Papaveraceae</taxon>
        <taxon>Papaveroideae</taxon>
        <taxon>Papaver</taxon>
    </lineage>
</organism>
<dbReference type="AlphaFoldDB" id="A0A4Y7LAK1"/>
<keyword evidence="2" id="KW-1185">Reference proteome</keyword>
<dbReference type="Proteomes" id="UP000316621">
    <property type="component" value="Chromosome 10"/>
</dbReference>
<reference evidence="1 2" key="1">
    <citation type="journal article" date="2018" name="Science">
        <title>The opium poppy genome and morphinan production.</title>
        <authorList>
            <person name="Guo L."/>
            <person name="Winzer T."/>
            <person name="Yang X."/>
            <person name="Li Y."/>
            <person name="Ning Z."/>
            <person name="He Z."/>
            <person name="Teodor R."/>
            <person name="Lu Y."/>
            <person name="Bowser T.A."/>
            <person name="Graham I.A."/>
            <person name="Ye K."/>
        </authorList>
    </citation>
    <scope>NUCLEOTIDE SEQUENCE [LARGE SCALE GENOMIC DNA]</scope>
    <source>
        <strain evidence="2">cv. HN1</strain>
        <tissue evidence="1">Leaves</tissue>
    </source>
</reference>
<proteinExistence type="predicted"/>
<dbReference type="EMBL" id="CM010724">
    <property type="protein sequence ID" value="RZC81311.1"/>
    <property type="molecule type" value="Genomic_DNA"/>
</dbReference>
<gene>
    <name evidence="1" type="ORF">C5167_043871</name>
</gene>
<dbReference type="Gramene" id="RZC81311">
    <property type="protein sequence ID" value="RZC81311"/>
    <property type="gene ID" value="C5167_043871"/>
</dbReference>
<protein>
    <submittedName>
        <fullName evidence="1">Uncharacterized protein</fullName>
    </submittedName>
</protein>